<feature type="compositionally biased region" description="Low complexity" evidence="1">
    <location>
        <begin position="136"/>
        <end position="149"/>
    </location>
</feature>
<feature type="region of interest" description="Disordered" evidence="1">
    <location>
        <begin position="1"/>
        <end position="174"/>
    </location>
</feature>
<gene>
    <name evidence="2" type="ORF">ACJ72_02228</name>
</gene>
<feature type="compositionally biased region" description="Basic and acidic residues" evidence="1">
    <location>
        <begin position="165"/>
        <end position="174"/>
    </location>
</feature>
<feature type="compositionally biased region" description="Gly residues" evidence="1">
    <location>
        <begin position="103"/>
        <end position="117"/>
    </location>
</feature>
<name>A0A1B7P344_9EURO</name>
<dbReference type="STRING" id="1658172.A0A1B7P344"/>
<dbReference type="Proteomes" id="UP000091918">
    <property type="component" value="Unassembled WGS sequence"/>
</dbReference>
<feature type="compositionally biased region" description="Polar residues" evidence="1">
    <location>
        <begin position="49"/>
        <end position="61"/>
    </location>
</feature>
<keyword evidence="3" id="KW-1185">Reference proteome</keyword>
<organism evidence="2 3">
    <name type="scientific">Emergomyces africanus</name>
    <dbReference type="NCBI Taxonomy" id="1955775"/>
    <lineage>
        <taxon>Eukaryota</taxon>
        <taxon>Fungi</taxon>
        <taxon>Dikarya</taxon>
        <taxon>Ascomycota</taxon>
        <taxon>Pezizomycotina</taxon>
        <taxon>Eurotiomycetes</taxon>
        <taxon>Eurotiomycetidae</taxon>
        <taxon>Onygenales</taxon>
        <taxon>Ajellomycetaceae</taxon>
        <taxon>Emergomyces</taxon>
    </lineage>
</organism>
<evidence type="ECO:0000313" key="3">
    <source>
        <dbReference type="Proteomes" id="UP000091918"/>
    </source>
</evidence>
<dbReference type="EMBL" id="LGUA01000179">
    <property type="protein sequence ID" value="OAX83408.1"/>
    <property type="molecule type" value="Genomic_DNA"/>
</dbReference>
<proteinExistence type="predicted"/>
<feature type="compositionally biased region" description="Low complexity" evidence="1">
    <location>
        <begin position="10"/>
        <end position="23"/>
    </location>
</feature>
<comment type="caution">
    <text evidence="2">The sequence shown here is derived from an EMBL/GenBank/DDBJ whole genome shotgun (WGS) entry which is preliminary data.</text>
</comment>
<sequence length="174" mass="17656">MSGGIGDSWNTARRAQQQATQNNPLQSSGRVPENLSGMQGSQGIGRSDLPSSDTYGTQPTQGYGAGEPQYGQPTMGRSTQPMSSQMGEGQGIGTQGMRNQGMGNQGVGGTQGMGSEGLGSEDWQGHPGQGPGAKRASQSSEASDTSSASHESHGDKSGGGGLLQKAKDKLSGVR</sequence>
<evidence type="ECO:0000313" key="2">
    <source>
        <dbReference type="EMBL" id="OAX83408.1"/>
    </source>
</evidence>
<evidence type="ECO:0000256" key="1">
    <source>
        <dbReference type="SAM" id="MobiDB-lite"/>
    </source>
</evidence>
<reference evidence="2 3" key="1">
    <citation type="submission" date="2015-07" db="EMBL/GenBank/DDBJ databases">
        <title>Emmonsia species relationships and genome sequence.</title>
        <authorList>
            <person name="Cuomo C.A."/>
            <person name="Schwartz I.S."/>
            <person name="Kenyon C."/>
            <person name="de Hoog G.S."/>
            <person name="Govender N.P."/>
            <person name="Botha A."/>
            <person name="Moreno L."/>
            <person name="de Vries M."/>
            <person name="Munoz J.F."/>
            <person name="Stielow J.B."/>
        </authorList>
    </citation>
    <scope>NUCLEOTIDE SEQUENCE [LARGE SCALE GENOMIC DNA]</scope>
    <source>
        <strain evidence="2 3">CBS 136260</strain>
    </source>
</reference>
<feature type="compositionally biased region" description="Polar residues" evidence="1">
    <location>
        <begin position="71"/>
        <end position="87"/>
    </location>
</feature>
<dbReference type="OrthoDB" id="4187643at2759"/>
<protein>
    <submittedName>
        <fullName evidence="2">Uncharacterized protein</fullName>
    </submittedName>
</protein>
<accession>A0A1B7P344</accession>
<dbReference type="AlphaFoldDB" id="A0A1B7P344"/>